<feature type="compositionally biased region" description="Low complexity" evidence="1">
    <location>
        <begin position="46"/>
        <end position="56"/>
    </location>
</feature>
<evidence type="ECO:0000313" key="3">
    <source>
        <dbReference type="Proteomes" id="UP000195062"/>
    </source>
</evidence>
<evidence type="ECO:0000256" key="1">
    <source>
        <dbReference type="SAM" id="MobiDB-lite"/>
    </source>
</evidence>
<reference evidence="2 3" key="1">
    <citation type="submission" date="2016-08" db="EMBL/GenBank/DDBJ databases">
        <title>Genome sequence of Clavibacter michiganensis subsp. michiganensis strain CASJ007.</title>
        <authorList>
            <person name="Thapa S.P."/>
            <person name="Coaker G."/>
        </authorList>
    </citation>
    <scope>NUCLEOTIDE SEQUENCE [LARGE SCALE GENOMIC DNA]</scope>
    <source>
        <strain evidence="2">CASJ007</strain>
    </source>
</reference>
<feature type="region of interest" description="Disordered" evidence="1">
    <location>
        <begin position="46"/>
        <end position="88"/>
    </location>
</feature>
<comment type="caution">
    <text evidence="2">The sequence shown here is derived from an EMBL/GenBank/DDBJ whole genome shotgun (WGS) entry which is preliminary data.</text>
</comment>
<gene>
    <name evidence="2" type="ORF">CMMCAS07_19455</name>
</gene>
<dbReference type="EMBL" id="MDHH01000009">
    <property type="protein sequence ID" value="OUD99956.1"/>
    <property type="molecule type" value="Genomic_DNA"/>
</dbReference>
<accession>A0A251XDQ1</accession>
<name>A0A251XDQ1_CLAMM</name>
<organism evidence="2 3">
    <name type="scientific">Clavibacter michiganensis subsp. michiganensis</name>
    <dbReference type="NCBI Taxonomy" id="33013"/>
    <lineage>
        <taxon>Bacteria</taxon>
        <taxon>Bacillati</taxon>
        <taxon>Actinomycetota</taxon>
        <taxon>Actinomycetes</taxon>
        <taxon>Micrococcales</taxon>
        <taxon>Microbacteriaceae</taxon>
        <taxon>Clavibacter</taxon>
    </lineage>
</organism>
<dbReference type="Proteomes" id="UP000195062">
    <property type="component" value="Unassembled WGS sequence"/>
</dbReference>
<protein>
    <submittedName>
        <fullName evidence="2">Uncharacterized protein</fullName>
    </submittedName>
</protein>
<sequence length="88" mass="9625">MHVTSTPSAIAPKPHQLRLSRHMSPANVVTRTKVAKLRRARRLAVGMPIRVSGPRPGSRRLRGAAEPGPRTPGLHAPPLSIRRRPRAP</sequence>
<proteinExistence type="predicted"/>
<keyword evidence="3" id="KW-1185">Reference proteome</keyword>
<feature type="region of interest" description="Disordered" evidence="1">
    <location>
        <begin position="1"/>
        <end position="27"/>
    </location>
</feature>
<dbReference type="AlphaFoldDB" id="A0A251XDQ1"/>
<evidence type="ECO:0000313" key="2">
    <source>
        <dbReference type="EMBL" id="OUD99956.1"/>
    </source>
</evidence>